<reference evidence="6 7" key="1">
    <citation type="submission" date="2016-08" db="EMBL/GenBank/DDBJ databases">
        <title>Analysis of Carbohydrate Active Enzymes in Thermogemmatispora T81 Reveals Carbohydrate Degradation Ability.</title>
        <authorList>
            <person name="Tomazini A."/>
            <person name="Lal S."/>
            <person name="Stott M."/>
            <person name="Henrissat B."/>
            <person name="Polikarpov I."/>
            <person name="Sparling R."/>
            <person name="Levin D.B."/>
        </authorList>
    </citation>
    <scope>NUCLEOTIDE SEQUENCE [LARGE SCALE GENOMIC DNA]</scope>
    <source>
        <strain evidence="6 7">T81</strain>
    </source>
</reference>
<gene>
    <name evidence="6" type="ORF">A4R35_15985</name>
</gene>
<evidence type="ECO:0000256" key="2">
    <source>
        <dbReference type="ARBA" id="ARBA00022729"/>
    </source>
</evidence>
<dbReference type="SMART" id="SM00220">
    <property type="entry name" value="S_TKc"/>
    <property type="match status" value="1"/>
</dbReference>
<dbReference type="PANTHER" id="PTHR30483:SF6">
    <property type="entry name" value="PERIPLASMIC BINDING PROTEIN OF ABC TRANSPORTER FOR NATURAL AMINO ACIDS"/>
    <property type="match status" value="1"/>
</dbReference>
<keyword evidence="4" id="KW-0812">Transmembrane</keyword>
<feature type="transmembrane region" description="Helical" evidence="4">
    <location>
        <begin position="405"/>
        <end position="427"/>
    </location>
</feature>
<keyword evidence="2" id="KW-0732">Signal</keyword>
<name>A0A328VJ05_9CHLR</name>
<feature type="compositionally biased region" description="Low complexity" evidence="3">
    <location>
        <begin position="360"/>
        <end position="388"/>
    </location>
</feature>
<dbReference type="Gene3D" id="1.10.510.10">
    <property type="entry name" value="Transferase(Phosphotransferase) domain 1"/>
    <property type="match status" value="1"/>
</dbReference>
<dbReference type="RefSeq" id="WP_112431102.1">
    <property type="nucleotide sequence ID" value="NZ_MCIF01000002.1"/>
</dbReference>
<dbReference type="GO" id="GO:0005524">
    <property type="term" value="F:ATP binding"/>
    <property type="evidence" value="ECO:0007669"/>
    <property type="project" value="InterPro"/>
</dbReference>
<evidence type="ECO:0000313" key="6">
    <source>
        <dbReference type="EMBL" id="RAQ97039.1"/>
    </source>
</evidence>
<feature type="compositionally biased region" description="Pro residues" evidence="3">
    <location>
        <begin position="445"/>
        <end position="457"/>
    </location>
</feature>
<dbReference type="InterPro" id="IPR028081">
    <property type="entry name" value="Leu-bd"/>
</dbReference>
<evidence type="ECO:0000259" key="5">
    <source>
        <dbReference type="PROSITE" id="PS50011"/>
    </source>
</evidence>
<dbReference type="InterPro" id="IPR011009">
    <property type="entry name" value="Kinase-like_dom_sf"/>
</dbReference>
<comment type="similarity">
    <text evidence="1">Belongs to the leucine-binding protein family.</text>
</comment>
<evidence type="ECO:0000313" key="7">
    <source>
        <dbReference type="Proteomes" id="UP000248706"/>
    </source>
</evidence>
<dbReference type="PANTHER" id="PTHR30483">
    <property type="entry name" value="LEUCINE-SPECIFIC-BINDING PROTEIN"/>
    <property type="match status" value="1"/>
</dbReference>
<dbReference type="Proteomes" id="UP000248706">
    <property type="component" value="Unassembled WGS sequence"/>
</dbReference>
<evidence type="ECO:0000256" key="1">
    <source>
        <dbReference type="ARBA" id="ARBA00010062"/>
    </source>
</evidence>
<dbReference type="EMBL" id="MCIF01000002">
    <property type="protein sequence ID" value="RAQ97039.1"/>
    <property type="molecule type" value="Genomic_DNA"/>
</dbReference>
<feature type="region of interest" description="Disordered" evidence="3">
    <location>
        <begin position="255"/>
        <end position="275"/>
    </location>
</feature>
<dbReference type="InterPro" id="IPR028082">
    <property type="entry name" value="Peripla_BP_I"/>
</dbReference>
<keyword evidence="4" id="KW-1133">Transmembrane helix</keyword>
<dbReference type="SUPFAM" id="SSF53822">
    <property type="entry name" value="Periplasmic binding protein-like I"/>
    <property type="match status" value="1"/>
</dbReference>
<dbReference type="CDD" id="cd14014">
    <property type="entry name" value="STKc_PknB_like"/>
    <property type="match status" value="1"/>
</dbReference>
<dbReference type="InterPro" id="IPR000719">
    <property type="entry name" value="Prot_kinase_dom"/>
</dbReference>
<keyword evidence="7" id="KW-1185">Reference proteome</keyword>
<sequence length="931" mass="99479">MQCPHCGAMTRPGAGFCAHCFSPLPREAATDLASAVAGPLAPGSFLYGGRYYVSRVLGWGGAGAAVLATDQQHSGRRVVIKELLSEATDPWHREQDLKQLRLESSLLARLDHPFLPKVLDHFVEGERYFLVHEYVEGEHAEKRLAQSSWPLSERDVLIYASELLDLLDYLENNVPSIFHGDIKPTNLVIGQQDGDIHLVNLIPPTAQRARNRLRQRPTILGTPGYAAPEQYQGQADHRSDLYALAATLHQLLTGRDPRQQPPFSYPPVRTLNPGVSPETERVLMQALQRDPSQRYQHAALMKREIDAVLLRHFGVPFSPPAPGLVAGQSTPLPLMGSAVTVTPSGWLSQPQTPPPASPVQAESQQQSLLPPPAQSVSSGAPGSQPLKSQPLLSRPLSLGSRRVPLLHLLVAIGLLVIILGATVLLALPHAVSQNGSTAATRPGASPSPPVAPSPPPLKNGLGGYTVVDPATGQKDYIGISDGRAAFDTNRPDGKLKQQAAQHLQSGDVGGAAALWQSALSVDENDAEALIYLEDQRVLSSGSPYITLIVATMLSGPDPAAVGAGRGDLQGAYLAQKEYNSSGKLGGGLQVRLLIANSGGNSLFATTVAQQIVQAAQADKTIVGVMGWPYSSRALNALPILAQAHLPMVSETASSDLLTGRSPYFFRVCPSDQQQGLIGADYSYQRLQARRVALFFDPADAYSQSLATAFSTRYSSDGGSIVVREQYTVGKPATLPALLQDALTHQPDLIYFAGFSADIAPLLSKLPTSGPFAHLQVMGGDGLYLLQGYPSNARAGFLRLHFTAFAYPDEWGYLGQPQPAFFAAYAQAFNASGQHSGYGYTRPFTDSILAYDATLALLEASRLLISGGKTTFTGQDLQRALAQLNGPRSIQGISGSIAFGSDGNPQNKAVVVLMVDNVGHIKLESIQGHFLK</sequence>
<evidence type="ECO:0000256" key="3">
    <source>
        <dbReference type="SAM" id="MobiDB-lite"/>
    </source>
</evidence>
<dbReference type="SUPFAM" id="SSF56112">
    <property type="entry name" value="Protein kinase-like (PK-like)"/>
    <property type="match status" value="1"/>
</dbReference>
<keyword evidence="4" id="KW-0472">Membrane</keyword>
<feature type="domain" description="Protein kinase" evidence="5">
    <location>
        <begin position="51"/>
        <end position="309"/>
    </location>
</feature>
<dbReference type="OrthoDB" id="136386at2"/>
<dbReference type="AlphaFoldDB" id="A0A328VJ05"/>
<accession>A0A328VJ05</accession>
<organism evidence="6 7">
    <name type="scientific">Thermogemmatispora tikiterensis</name>
    <dbReference type="NCBI Taxonomy" id="1825093"/>
    <lineage>
        <taxon>Bacteria</taxon>
        <taxon>Bacillati</taxon>
        <taxon>Chloroflexota</taxon>
        <taxon>Ktedonobacteria</taxon>
        <taxon>Thermogemmatisporales</taxon>
        <taxon>Thermogemmatisporaceae</taxon>
        <taxon>Thermogemmatispora</taxon>
    </lineage>
</organism>
<dbReference type="Gene3D" id="3.30.200.20">
    <property type="entry name" value="Phosphorylase Kinase, domain 1"/>
    <property type="match status" value="1"/>
</dbReference>
<dbReference type="Pfam" id="PF13458">
    <property type="entry name" value="Peripla_BP_6"/>
    <property type="match status" value="1"/>
</dbReference>
<dbReference type="Gene3D" id="3.40.50.2300">
    <property type="match status" value="2"/>
</dbReference>
<dbReference type="Pfam" id="PF00069">
    <property type="entry name" value="Pkinase"/>
    <property type="match status" value="1"/>
</dbReference>
<comment type="caution">
    <text evidence="6">The sequence shown here is derived from an EMBL/GenBank/DDBJ whole genome shotgun (WGS) entry which is preliminary data.</text>
</comment>
<dbReference type="InterPro" id="IPR051010">
    <property type="entry name" value="BCAA_transport"/>
</dbReference>
<evidence type="ECO:0000256" key="4">
    <source>
        <dbReference type="SAM" id="Phobius"/>
    </source>
</evidence>
<dbReference type="PROSITE" id="PS50011">
    <property type="entry name" value="PROTEIN_KINASE_DOM"/>
    <property type="match status" value="1"/>
</dbReference>
<feature type="region of interest" description="Disordered" evidence="3">
    <location>
        <begin position="434"/>
        <end position="462"/>
    </location>
</feature>
<feature type="region of interest" description="Disordered" evidence="3">
    <location>
        <begin position="343"/>
        <end position="388"/>
    </location>
</feature>
<proteinExistence type="inferred from homology"/>
<dbReference type="GO" id="GO:0004672">
    <property type="term" value="F:protein kinase activity"/>
    <property type="evidence" value="ECO:0007669"/>
    <property type="project" value="InterPro"/>
</dbReference>
<protein>
    <recommendedName>
        <fullName evidence="5">Protein kinase domain-containing protein</fullName>
    </recommendedName>
</protein>
<dbReference type="InterPro" id="IPR008271">
    <property type="entry name" value="Ser/Thr_kinase_AS"/>
</dbReference>
<dbReference type="PROSITE" id="PS00108">
    <property type="entry name" value="PROTEIN_KINASE_ST"/>
    <property type="match status" value="1"/>
</dbReference>